<dbReference type="AlphaFoldDB" id="A0A078ASI0"/>
<dbReference type="EMBL" id="CCKQ01013705">
    <property type="protein sequence ID" value="CDW85405.1"/>
    <property type="molecule type" value="Genomic_DNA"/>
</dbReference>
<sequence>MGTDKDKKGNFINVMLSDHDGPQQKIGLPAQYSQFQQIFNKMTAFKANLRPTIDELKGEFLKLVQDKQQYYKNSNAAIQKER</sequence>
<gene>
    <name evidence="1" type="primary">Contig5359.g5732</name>
    <name evidence="1" type="ORF">STYLEM_14480</name>
</gene>
<evidence type="ECO:0000313" key="1">
    <source>
        <dbReference type="EMBL" id="CDW85405.1"/>
    </source>
</evidence>
<organism evidence="1 2">
    <name type="scientific">Stylonychia lemnae</name>
    <name type="common">Ciliate</name>
    <dbReference type="NCBI Taxonomy" id="5949"/>
    <lineage>
        <taxon>Eukaryota</taxon>
        <taxon>Sar</taxon>
        <taxon>Alveolata</taxon>
        <taxon>Ciliophora</taxon>
        <taxon>Intramacronucleata</taxon>
        <taxon>Spirotrichea</taxon>
        <taxon>Stichotrichia</taxon>
        <taxon>Sporadotrichida</taxon>
        <taxon>Oxytrichidae</taxon>
        <taxon>Stylonychinae</taxon>
        <taxon>Stylonychia</taxon>
    </lineage>
</organism>
<name>A0A078ASI0_STYLE</name>
<protein>
    <submittedName>
        <fullName evidence="1">Uncharacterized protein</fullName>
    </submittedName>
</protein>
<evidence type="ECO:0000313" key="2">
    <source>
        <dbReference type="Proteomes" id="UP000039865"/>
    </source>
</evidence>
<dbReference type="InParanoid" id="A0A078ASI0"/>
<proteinExistence type="predicted"/>
<dbReference type="Proteomes" id="UP000039865">
    <property type="component" value="Unassembled WGS sequence"/>
</dbReference>
<accession>A0A078ASI0</accession>
<keyword evidence="2" id="KW-1185">Reference proteome</keyword>
<reference evidence="1 2" key="1">
    <citation type="submission" date="2014-06" db="EMBL/GenBank/DDBJ databases">
        <authorList>
            <person name="Swart Estienne"/>
        </authorList>
    </citation>
    <scope>NUCLEOTIDE SEQUENCE [LARGE SCALE GENOMIC DNA]</scope>
    <source>
        <strain evidence="1 2">130c</strain>
    </source>
</reference>